<evidence type="ECO:0000313" key="3">
    <source>
        <dbReference type="Proteomes" id="UP000029914"/>
    </source>
</evidence>
<reference evidence="2 3" key="1">
    <citation type="submission" date="2013-09" db="EMBL/GenBank/DDBJ databases">
        <title>Complete genome sequence of Corynebacterium doosanense CAU 212(T) (=DSM 45436(T)), isolated from activated sludge.</title>
        <authorList>
            <person name="Schaffert L."/>
            <person name="Albersmeier A."/>
            <person name="Kalinowski J."/>
            <person name="Ruckert C."/>
        </authorList>
    </citation>
    <scope>NUCLEOTIDE SEQUENCE [LARGE SCALE GENOMIC DNA]</scope>
    <source>
        <strain evidence="2 3">CAU 212</strain>
    </source>
</reference>
<gene>
    <name evidence="2" type="ORF">CDOO_01025</name>
</gene>
<feature type="compositionally biased region" description="Low complexity" evidence="1">
    <location>
        <begin position="44"/>
        <end position="65"/>
    </location>
</feature>
<name>A0A097ID30_9CORY</name>
<feature type="compositionally biased region" description="Low complexity" evidence="1">
    <location>
        <begin position="12"/>
        <end position="24"/>
    </location>
</feature>
<evidence type="ECO:0000313" key="2">
    <source>
        <dbReference type="EMBL" id="AIT60038.1"/>
    </source>
</evidence>
<dbReference type="EMBL" id="CP006764">
    <property type="protein sequence ID" value="AIT60038.1"/>
    <property type="molecule type" value="Genomic_DNA"/>
</dbReference>
<protein>
    <submittedName>
        <fullName evidence="2">Uncharacterized protein</fullName>
    </submittedName>
</protein>
<feature type="region of interest" description="Disordered" evidence="1">
    <location>
        <begin position="1"/>
        <end position="65"/>
    </location>
</feature>
<evidence type="ECO:0000256" key="1">
    <source>
        <dbReference type="SAM" id="MobiDB-lite"/>
    </source>
</evidence>
<feature type="compositionally biased region" description="Polar residues" evidence="1">
    <location>
        <begin position="25"/>
        <end position="43"/>
    </location>
</feature>
<proteinExistence type="predicted"/>
<organism evidence="2 3">
    <name type="scientific">Corynebacterium doosanense CAU 212 = DSM 45436</name>
    <dbReference type="NCBI Taxonomy" id="558173"/>
    <lineage>
        <taxon>Bacteria</taxon>
        <taxon>Bacillati</taxon>
        <taxon>Actinomycetota</taxon>
        <taxon>Actinomycetes</taxon>
        <taxon>Mycobacteriales</taxon>
        <taxon>Corynebacteriaceae</taxon>
        <taxon>Corynebacterium</taxon>
    </lineage>
</organism>
<dbReference type="AlphaFoldDB" id="A0A097ID30"/>
<keyword evidence="3" id="KW-1185">Reference proteome</keyword>
<feature type="compositionally biased region" description="Polar residues" evidence="1">
    <location>
        <begin position="1"/>
        <end position="11"/>
    </location>
</feature>
<sequence>MLGGSSLRTNAVTSSRRVPTTSRSGWSTCRQSRASSTTAMTWASPSTSSPGSSTPPKTPPRSRSS</sequence>
<dbReference type="KEGG" id="cdo:CDOO_01025"/>
<dbReference type="Proteomes" id="UP000029914">
    <property type="component" value="Chromosome"/>
</dbReference>
<accession>A0A097ID30</accession>
<dbReference type="HOGENOM" id="CLU_2842330_0_0_11"/>